<evidence type="ECO:0000256" key="12">
    <source>
        <dbReference type="ARBA" id="ARBA00023204"/>
    </source>
</evidence>
<dbReference type="InterPro" id="IPR044298">
    <property type="entry name" value="MIG/MutY"/>
</dbReference>
<dbReference type="PANTHER" id="PTHR42944">
    <property type="entry name" value="ADENINE DNA GLYCOSYLASE"/>
    <property type="match status" value="1"/>
</dbReference>
<dbReference type="GO" id="GO:0000701">
    <property type="term" value="F:purine-specific mismatch base pair DNA N-glycosylase activity"/>
    <property type="evidence" value="ECO:0007669"/>
    <property type="project" value="UniProtKB-EC"/>
</dbReference>
<evidence type="ECO:0000313" key="16">
    <source>
        <dbReference type="Proteomes" id="UP000198815"/>
    </source>
</evidence>
<accession>A0A1H9RWF5</accession>
<dbReference type="GO" id="GO:0051539">
    <property type="term" value="F:4 iron, 4 sulfur cluster binding"/>
    <property type="evidence" value="ECO:0007669"/>
    <property type="project" value="UniProtKB-KW"/>
</dbReference>
<dbReference type="GO" id="GO:0034039">
    <property type="term" value="F:8-oxo-7,8-dihydroguanine DNA N-glycosylase activity"/>
    <property type="evidence" value="ECO:0007669"/>
    <property type="project" value="TreeGrafter"/>
</dbReference>
<feature type="domain" description="HhH-GPD" evidence="14">
    <location>
        <begin position="45"/>
        <end position="197"/>
    </location>
</feature>
<evidence type="ECO:0000256" key="9">
    <source>
        <dbReference type="ARBA" id="ARBA00022801"/>
    </source>
</evidence>
<evidence type="ECO:0000313" key="15">
    <source>
        <dbReference type="EMBL" id="SER76239.1"/>
    </source>
</evidence>
<evidence type="ECO:0000256" key="8">
    <source>
        <dbReference type="ARBA" id="ARBA00022763"/>
    </source>
</evidence>
<dbReference type="InterPro" id="IPR011257">
    <property type="entry name" value="DNA_glycosylase"/>
</dbReference>
<comment type="similarity">
    <text evidence="3">Belongs to the Nth/MutY family.</text>
</comment>
<dbReference type="Pfam" id="PF00730">
    <property type="entry name" value="HhH-GPD"/>
    <property type="match status" value="1"/>
</dbReference>
<dbReference type="PROSITE" id="PS01155">
    <property type="entry name" value="ENDONUCLEASE_III_2"/>
    <property type="match status" value="1"/>
</dbReference>
<dbReference type="CDD" id="cd00056">
    <property type="entry name" value="ENDO3c"/>
    <property type="match status" value="1"/>
</dbReference>
<dbReference type="SUPFAM" id="SSF48150">
    <property type="entry name" value="DNA-glycosylase"/>
    <property type="match status" value="1"/>
</dbReference>
<evidence type="ECO:0000256" key="11">
    <source>
        <dbReference type="ARBA" id="ARBA00023014"/>
    </source>
</evidence>
<dbReference type="Gene3D" id="1.10.340.30">
    <property type="entry name" value="Hypothetical protein, domain 2"/>
    <property type="match status" value="1"/>
</dbReference>
<dbReference type="InterPro" id="IPR003265">
    <property type="entry name" value="HhH-GPD_domain"/>
</dbReference>
<dbReference type="InterPro" id="IPR000445">
    <property type="entry name" value="HhH_motif"/>
</dbReference>
<dbReference type="STRING" id="64702.SAMN05443377_10946"/>
<dbReference type="Gene3D" id="1.10.1670.10">
    <property type="entry name" value="Helix-hairpin-Helix base-excision DNA repair enzymes (C-terminal)"/>
    <property type="match status" value="1"/>
</dbReference>
<keyword evidence="10" id="KW-0408">Iron</keyword>
<keyword evidence="13" id="KW-0326">Glycosidase</keyword>
<dbReference type="AlphaFoldDB" id="A0A1H9RWF5"/>
<dbReference type="Pfam" id="PF00633">
    <property type="entry name" value="HHH"/>
    <property type="match status" value="1"/>
</dbReference>
<dbReference type="FunFam" id="1.10.340.30:FF:000003">
    <property type="entry name" value="A/G-specific adenine glycosylase"/>
    <property type="match status" value="1"/>
</dbReference>
<keyword evidence="9" id="KW-0378">Hydrolase</keyword>
<comment type="catalytic activity">
    <reaction evidence="1">
        <text>Hydrolyzes free adenine bases from 7,8-dihydro-8-oxoguanine:adenine mismatched double-stranded DNA, leaving an apurinic site.</text>
        <dbReference type="EC" id="3.2.2.31"/>
    </reaction>
</comment>
<keyword evidence="12" id="KW-0234">DNA repair</keyword>
<dbReference type="InterPro" id="IPR023170">
    <property type="entry name" value="HhH_base_excis_C"/>
</dbReference>
<dbReference type="GO" id="GO:0035485">
    <property type="term" value="F:adenine/guanine mispair binding"/>
    <property type="evidence" value="ECO:0007669"/>
    <property type="project" value="TreeGrafter"/>
</dbReference>
<dbReference type="PANTHER" id="PTHR42944:SF1">
    <property type="entry name" value="ADENINE DNA GLYCOSYLASE"/>
    <property type="match status" value="1"/>
</dbReference>
<organism evidence="15 16">
    <name type="scientific">Propionibacterium cyclohexanicum</name>
    <dbReference type="NCBI Taxonomy" id="64702"/>
    <lineage>
        <taxon>Bacteria</taxon>
        <taxon>Bacillati</taxon>
        <taxon>Actinomycetota</taxon>
        <taxon>Actinomycetes</taxon>
        <taxon>Propionibacteriales</taxon>
        <taxon>Propionibacteriaceae</taxon>
        <taxon>Propionibacterium</taxon>
    </lineage>
</organism>
<name>A0A1H9RWF5_9ACTN</name>
<keyword evidence="7" id="KW-0479">Metal-binding</keyword>
<evidence type="ECO:0000256" key="4">
    <source>
        <dbReference type="ARBA" id="ARBA00012045"/>
    </source>
</evidence>
<dbReference type="SMART" id="SM00478">
    <property type="entry name" value="ENDO3c"/>
    <property type="match status" value="1"/>
</dbReference>
<dbReference type="GO" id="GO:0046872">
    <property type="term" value="F:metal ion binding"/>
    <property type="evidence" value="ECO:0007669"/>
    <property type="project" value="UniProtKB-KW"/>
</dbReference>
<keyword evidence="6" id="KW-0004">4Fe-4S</keyword>
<keyword evidence="8" id="KW-0227">DNA damage</keyword>
<keyword evidence="16" id="KW-1185">Reference proteome</keyword>
<comment type="cofactor">
    <cofactor evidence="2">
        <name>[4Fe-4S] cluster</name>
        <dbReference type="ChEBI" id="CHEBI:49883"/>
    </cofactor>
</comment>
<evidence type="ECO:0000256" key="13">
    <source>
        <dbReference type="ARBA" id="ARBA00023295"/>
    </source>
</evidence>
<evidence type="ECO:0000256" key="1">
    <source>
        <dbReference type="ARBA" id="ARBA00000843"/>
    </source>
</evidence>
<evidence type="ECO:0000259" key="14">
    <source>
        <dbReference type="SMART" id="SM00478"/>
    </source>
</evidence>
<evidence type="ECO:0000256" key="6">
    <source>
        <dbReference type="ARBA" id="ARBA00022485"/>
    </source>
</evidence>
<evidence type="ECO:0000256" key="10">
    <source>
        <dbReference type="ARBA" id="ARBA00023004"/>
    </source>
</evidence>
<dbReference type="GO" id="GO:0006284">
    <property type="term" value="P:base-excision repair"/>
    <property type="evidence" value="ECO:0007669"/>
    <property type="project" value="InterPro"/>
</dbReference>
<dbReference type="EMBL" id="FOGZ01000009">
    <property type="protein sequence ID" value="SER76239.1"/>
    <property type="molecule type" value="Genomic_DNA"/>
</dbReference>
<protein>
    <recommendedName>
        <fullName evidence="5">Adenine DNA glycosylase</fullName>
        <ecNumber evidence="4">3.2.2.31</ecNumber>
    </recommendedName>
</protein>
<dbReference type="Proteomes" id="UP000198815">
    <property type="component" value="Unassembled WGS sequence"/>
</dbReference>
<sequence length="295" mass="31607">MSQTFEMRRAAVVAAVNQWYAASARPLPWREPGTTAWGIVVSEFMAQQTPVARVIEPWRAWMHRWPTPAALAASAPAEAVLAWGRLGYPRRALRLHATAVVIVEQHGGRVPRTLPELRALPGVGEYTAAAVASFAFGARAVVLDTNVRRVLARIDAGQQFPANSTTAAERAMADRWLPADPAAASRWAAASMELGALVCTAAAPRCGICPAAQHCAWLRAGRPAHDGPARRAQRYSGTDRQARGRLLEALRTAPGGVQIGLLLAQWPADPDQAHRALDGLLADGLAHRSGEVVTL</sequence>
<evidence type="ECO:0000256" key="7">
    <source>
        <dbReference type="ARBA" id="ARBA00022723"/>
    </source>
</evidence>
<dbReference type="EC" id="3.2.2.31" evidence="4"/>
<evidence type="ECO:0000256" key="5">
    <source>
        <dbReference type="ARBA" id="ARBA00022023"/>
    </source>
</evidence>
<evidence type="ECO:0000256" key="2">
    <source>
        <dbReference type="ARBA" id="ARBA00001966"/>
    </source>
</evidence>
<proteinExistence type="inferred from homology"/>
<gene>
    <name evidence="15" type="ORF">SAMN05443377_10946</name>
</gene>
<reference evidence="15 16" key="1">
    <citation type="submission" date="2016-10" db="EMBL/GenBank/DDBJ databases">
        <authorList>
            <person name="de Groot N.N."/>
        </authorList>
    </citation>
    <scope>NUCLEOTIDE SEQUENCE [LARGE SCALE GENOMIC DNA]</scope>
    <source>
        <strain evidence="15 16">DSM 16859</strain>
    </source>
</reference>
<dbReference type="InterPro" id="IPR004036">
    <property type="entry name" value="Endonuclease-III-like_CS2"/>
</dbReference>
<dbReference type="GO" id="GO:0006298">
    <property type="term" value="P:mismatch repair"/>
    <property type="evidence" value="ECO:0007669"/>
    <property type="project" value="TreeGrafter"/>
</dbReference>
<dbReference type="GO" id="GO:0032357">
    <property type="term" value="F:oxidized purine DNA binding"/>
    <property type="evidence" value="ECO:0007669"/>
    <property type="project" value="TreeGrafter"/>
</dbReference>
<keyword evidence="11" id="KW-0411">Iron-sulfur</keyword>
<evidence type="ECO:0000256" key="3">
    <source>
        <dbReference type="ARBA" id="ARBA00008343"/>
    </source>
</evidence>